<feature type="transmembrane region" description="Helical" evidence="1">
    <location>
        <begin position="258"/>
        <end position="279"/>
    </location>
</feature>
<keyword evidence="1" id="KW-0812">Transmembrane</keyword>
<feature type="transmembrane region" description="Helical" evidence="1">
    <location>
        <begin position="30"/>
        <end position="52"/>
    </location>
</feature>
<dbReference type="OrthoDB" id="313619at2157"/>
<dbReference type="Proteomes" id="UP000255421">
    <property type="component" value="Unassembled WGS sequence"/>
</dbReference>
<feature type="transmembrane region" description="Helical" evidence="1">
    <location>
        <begin position="96"/>
        <end position="114"/>
    </location>
</feature>
<accession>A0A1H1G7L6</accession>
<proteinExistence type="predicted"/>
<gene>
    <name evidence="2" type="ORF">DWB78_16750</name>
    <name evidence="3" type="ORF">SAMN05216278_3566</name>
</gene>
<name>A0A1H1G7L6_9EURY</name>
<dbReference type="RefSeq" id="WP_092539055.1">
    <property type="nucleotide sequence ID" value="NZ_FNKQ01000005.1"/>
</dbReference>
<feature type="transmembrane region" description="Helical" evidence="1">
    <location>
        <begin position="231"/>
        <end position="251"/>
    </location>
</feature>
<protein>
    <submittedName>
        <fullName evidence="3">Uncharacterized protein</fullName>
    </submittedName>
</protein>
<evidence type="ECO:0000313" key="3">
    <source>
        <dbReference type="EMBL" id="SDR09055.1"/>
    </source>
</evidence>
<sequence>MAEPRLQPEDPAVSWRYDVTDSRLLHTLTYALPGMLGGVVLLVALLAGRIALDAVRAGNVGRAVGVLGVAVLALLVRRYVPALLGATDAFDPSGRYSLRGLAASSVVGAAAVLWSLRVSPVAPFALFVASWLPTVLAAEFPTEGRATPETGTLVVDGESVPLDALSHHRTVSVGGVAVSWLSYARGVPRAPRTVVVPTNAFEAVRAVLEDAERRHDESDESRSSLGGAERAIVAAFGLGSLAVGPTLWMLLPPGRGRAVALYGGALFGVFGAVFLWYAATA</sequence>
<organism evidence="3 4">
    <name type="scientific">Halopelagius longus</name>
    <dbReference type="NCBI Taxonomy" id="1236180"/>
    <lineage>
        <taxon>Archaea</taxon>
        <taxon>Methanobacteriati</taxon>
        <taxon>Methanobacteriota</taxon>
        <taxon>Stenosarchaea group</taxon>
        <taxon>Halobacteria</taxon>
        <taxon>Halobacteriales</taxon>
        <taxon>Haloferacaceae</taxon>
    </lineage>
</organism>
<keyword evidence="1" id="KW-1133">Transmembrane helix</keyword>
<evidence type="ECO:0000313" key="2">
    <source>
        <dbReference type="EMBL" id="RDI69799.1"/>
    </source>
</evidence>
<reference evidence="3" key="1">
    <citation type="submission" date="2016-10" db="EMBL/GenBank/DDBJ databases">
        <authorList>
            <person name="de Groot N.N."/>
        </authorList>
    </citation>
    <scope>NUCLEOTIDE SEQUENCE [LARGE SCALE GENOMIC DNA]</scope>
    <source>
        <strain evidence="3">CGMCC 1.12397</strain>
    </source>
</reference>
<evidence type="ECO:0000313" key="5">
    <source>
        <dbReference type="Proteomes" id="UP000255421"/>
    </source>
</evidence>
<dbReference type="AlphaFoldDB" id="A0A1H1G7L6"/>
<feature type="transmembrane region" description="Helical" evidence="1">
    <location>
        <begin position="59"/>
        <end position="76"/>
    </location>
</feature>
<keyword evidence="1" id="KW-0472">Membrane</keyword>
<dbReference type="EMBL" id="FNKQ01000005">
    <property type="protein sequence ID" value="SDR09055.1"/>
    <property type="molecule type" value="Genomic_DNA"/>
</dbReference>
<evidence type="ECO:0000256" key="1">
    <source>
        <dbReference type="SAM" id="Phobius"/>
    </source>
</evidence>
<keyword evidence="5" id="KW-1185">Reference proteome</keyword>
<reference evidence="4" key="2">
    <citation type="submission" date="2016-10" db="EMBL/GenBank/DDBJ databases">
        <authorList>
            <person name="Varghese N."/>
            <person name="Submissions S."/>
        </authorList>
    </citation>
    <scope>NUCLEOTIDE SEQUENCE [LARGE SCALE GENOMIC DNA]</scope>
    <source>
        <strain evidence="4">CGMCC 1.12397</strain>
    </source>
</reference>
<evidence type="ECO:0000313" key="4">
    <source>
        <dbReference type="Proteomes" id="UP000199289"/>
    </source>
</evidence>
<dbReference type="Proteomes" id="UP000199289">
    <property type="component" value="Unassembled WGS sequence"/>
</dbReference>
<dbReference type="EMBL" id="QQST01000003">
    <property type="protein sequence ID" value="RDI69799.1"/>
    <property type="molecule type" value="Genomic_DNA"/>
</dbReference>
<reference evidence="2 5" key="3">
    <citation type="submission" date="2018-07" db="EMBL/GenBank/DDBJ databases">
        <title>Genome sequence of extremly halophilic archaeon Halopelagius longus strain BC12-B1.</title>
        <authorList>
            <person name="Zhang X."/>
        </authorList>
    </citation>
    <scope>NUCLEOTIDE SEQUENCE [LARGE SCALE GENOMIC DNA]</scope>
    <source>
        <strain evidence="2 5">BC12-B1</strain>
    </source>
</reference>